<reference evidence="3" key="1">
    <citation type="submission" date="2017-02" db="UniProtKB">
        <authorList>
            <consortium name="WormBaseParasite"/>
        </authorList>
    </citation>
    <scope>IDENTIFICATION</scope>
</reference>
<protein>
    <submittedName>
        <fullName evidence="1 3">Uncharacterized protein</fullName>
    </submittedName>
</protein>
<keyword evidence="2" id="KW-1185">Reference proteome</keyword>
<reference evidence="1 2" key="2">
    <citation type="submission" date="2018-11" db="EMBL/GenBank/DDBJ databases">
        <authorList>
            <consortium name="Pathogen Informatics"/>
        </authorList>
    </citation>
    <scope>NUCLEOTIDE SEQUENCE [LARGE SCALE GENOMIC DNA]</scope>
</reference>
<sequence>MCPSASASSTDNKGITSKVVDDEAHHGADASVSCEIHTLCIHVSNFTAVGPLPKIPARLVSDLVIDIAD</sequence>
<organism evidence="3">
    <name type="scientific">Hydatigena taeniaeformis</name>
    <name type="common">Feline tapeworm</name>
    <name type="synonym">Taenia taeniaeformis</name>
    <dbReference type="NCBI Taxonomy" id="6205"/>
    <lineage>
        <taxon>Eukaryota</taxon>
        <taxon>Metazoa</taxon>
        <taxon>Spiralia</taxon>
        <taxon>Lophotrochozoa</taxon>
        <taxon>Platyhelminthes</taxon>
        <taxon>Cestoda</taxon>
        <taxon>Eucestoda</taxon>
        <taxon>Cyclophyllidea</taxon>
        <taxon>Taeniidae</taxon>
        <taxon>Hydatigera</taxon>
    </lineage>
</organism>
<dbReference type="EMBL" id="UYWX01008327">
    <property type="protein sequence ID" value="VDM27356.1"/>
    <property type="molecule type" value="Genomic_DNA"/>
</dbReference>
<dbReference type="Proteomes" id="UP000274429">
    <property type="component" value="Unassembled WGS sequence"/>
</dbReference>
<dbReference type="WBParaSite" id="TTAC_0000565001-mRNA-1">
    <property type="protein sequence ID" value="TTAC_0000565001-mRNA-1"/>
    <property type="gene ID" value="TTAC_0000565001"/>
</dbReference>
<evidence type="ECO:0000313" key="3">
    <source>
        <dbReference type="WBParaSite" id="TTAC_0000565001-mRNA-1"/>
    </source>
</evidence>
<evidence type="ECO:0000313" key="2">
    <source>
        <dbReference type="Proteomes" id="UP000274429"/>
    </source>
</evidence>
<evidence type="ECO:0000313" key="1">
    <source>
        <dbReference type="EMBL" id="VDM27356.1"/>
    </source>
</evidence>
<proteinExistence type="predicted"/>
<gene>
    <name evidence="1" type="ORF">TTAC_LOCUS5635</name>
</gene>
<dbReference type="AlphaFoldDB" id="A0A0R3WY10"/>
<name>A0A0R3WY10_HYDTA</name>
<accession>A0A0R3WY10</accession>